<evidence type="ECO:0000256" key="1">
    <source>
        <dbReference type="SAM" id="Coils"/>
    </source>
</evidence>
<sequence>MNKVVLIGICLASLVTLGFSSQYKCKIHSDVLTAIAAIEGHPKREVGYPYIISFNKNSDMNKLKKDERWFALDKRTIDCTSLENCISVYDELKQLKVTNIDLGPFQINPMFFQYDSSVYFTLEESKQKACEILTEIKNTKGWSWESLASYHSSTKKHNEAYQNRLKQYVAKKQNTKQQQQQVAAENKVSPKAEKTLRFKVNVRVASNEEL</sequence>
<proteinExistence type="predicted"/>
<keyword evidence="3" id="KW-1185">Reference proteome</keyword>
<reference evidence="2 3" key="1">
    <citation type="journal article" date="2014" name="Genome Announc.">
        <title>Draft genome sequences of eight enterohepatic helicobacter species isolated from both laboratory and wild rodents.</title>
        <authorList>
            <person name="Sheh A."/>
            <person name="Shen Z."/>
            <person name="Fox J.G."/>
        </authorList>
    </citation>
    <scope>NUCLEOTIDE SEQUENCE [LARGE SCALE GENOMIC DNA]</scope>
    <source>
        <strain evidence="2 3">MIT 96-1001</strain>
    </source>
</reference>
<dbReference type="SUPFAM" id="SSF53955">
    <property type="entry name" value="Lysozyme-like"/>
    <property type="match status" value="1"/>
</dbReference>
<accession>A0A4U8SWS6</accession>
<name>A0A4U8SWS6_9HELI</name>
<dbReference type="EMBL" id="JRPE02000015">
    <property type="protein sequence ID" value="TLD91371.1"/>
    <property type="molecule type" value="Genomic_DNA"/>
</dbReference>
<keyword evidence="1" id="KW-0175">Coiled coil</keyword>
<evidence type="ECO:0000313" key="3">
    <source>
        <dbReference type="Proteomes" id="UP000029921"/>
    </source>
</evidence>
<dbReference type="AlphaFoldDB" id="A0A4U8SWS6"/>
<dbReference type="RefSeq" id="WP_034588200.1">
    <property type="nucleotide sequence ID" value="NZ_JRPE02000015.1"/>
</dbReference>
<evidence type="ECO:0008006" key="4">
    <source>
        <dbReference type="Google" id="ProtNLM"/>
    </source>
</evidence>
<gene>
    <name evidence="2" type="ORF">LS74_009005</name>
</gene>
<organism evidence="2 3">
    <name type="scientific">Helicobacter magdeburgensis</name>
    <dbReference type="NCBI Taxonomy" id="471858"/>
    <lineage>
        <taxon>Bacteria</taxon>
        <taxon>Pseudomonadati</taxon>
        <taxon>Campylobacterota</taxon>
        <taxon>Epsilonproteobacteria</taxon>
        <taxon>Campylobacterales</taxon>
        <taxon>Helicobacteraceae</taxon>
        <taxon>Helicobacter</taxon>
    </lineage>
</organism>
<comment type="caution">
    <text evidence="2">The sequence shown here is derived from an EMBL/GenBank/DDBJ whole genome shotgun (WGS) entry which is preliminary data.</text>
</comment>
<feature type="coiled-coil region" evidence="1">
    <location>
        <begin position="158"/>
        <end position="185"/>
    </location>
</feature>
<dbReference type="Proteomes" id="UP000029921">
    <property type="component" value="Unassembled WGS sequence"/>
</dbReference>
<dbReference type="InterPro" id="IPR023346">
    <property type="entry name" value="Lysozyme-like_dom_sf"/>
</dbReference>
<evidence type="ECO:0000313" key="2">
    <source>
        <dbReference type="EMBL" id="TLD91371.1"/>
    </source>
</evidence>
<protein>
    <recommendedName>
        <fullName evidence="4">Lytic transglycosylase domain-containing protein</fullName>
    </recommendedName>
</protein>